<evidence type="ECO:0000313" key="1">
    <source>
        <dbReference type="EMBL" id="MBC8590311.1"/>
    </source>
</evidence>
<reference evidence="1 2" key="1">
    <citation type="submission" date="2020-08" db="EMBL/GenBank/DDBJ databases">
        <title>Genome public.</title>
        <authorList>
            <person name="Liu C."/>
            <person name="Sun Q."/>
        </authorList>
    </citation>
    <scope>NUCLEOTIDE SEQUENCE [LARGE SCALE GENOMIC DNA]</scope>
    <source>
        <strain evidence="1 2">NSJ-26</strain>
    </source>
</reference>
<dbReference type="RefSeq" id="WP_249323128.1">
    <property type="nucleotide sequence ID" value="NZ_JACRTK010000001.1"/>
</dbReference>
<dbReference type="Pfam" id="PF03646">
    <property type="entry name" value="FlaG"/>
    <property type="match status" value="1"/>
</dbReference>
<keyword evidence="1" id="KW-0282">Flagellum</keyword>
<dbReference type="InterPro" id="IPR035924">
    <property type="entry name" value="FlaG-like_sf"/>
</dbReference>
<evidence type="ECO:0000313" key="2">
    <source>
        <dbReference type="Proteomes" id="UP000601522"/>
    </source>
</evidence>
<dbReference type="InterPro" id="IPR005186">
    <property type="entry name" value="FlaG"/>
</dbReference>
<dbReference type="EMBL" id="JACRTK010000001">
    <property type="protein sequence ID" value="MBC8590311.1"/>
    <property type="molecule type" value="Genomic_DNA"/>
</dbReference>
<dbReference type="Gene3D" id="3.30.160.170">
    <property type="entry name" value="FlaG-like"/>
    <property type="match status" value="1"/>
</dbReference>
<keyword evidence="1" id="KW-0969">Cilium</keyword>
<sequence>MIYITRPVTETHKTVPKTSEKYLDNNLRERKPVPIIIDENNREKEHKYEELQKAVEQTNRMIFKDDNRFEFKVHERTGRIMVKLINKETDEVVKEIPPEKILDLVASIWDLVGILVDERG</sequence>
<keyword evidence="1" id="KW-0966">Cell projection</keyword>
<dbReference type="AlphaFoldDB" id="A0A926IM71"/>
<accession>A0A926IM71</accession>
<gene>
    <name evidence="1" type="ORF">H8689_04030</name>
</gene>
<organism evidence="1 2">
    <name type="scientific">Wansuia hejianensis</name>
    <dbReference type="NCBI Taxonomy" id="2763667"/>
    <lineage>
        <taxon>Bacteria</taxon>
        <taxon>Bacillati</taxon>
        <taxon>Bacillota</taxon>
        <taxon>Clostridia</taxon>
        <taxon>Lachnospirales</taxon>
        <taxon>Lachnospiraceae</taxon>
        <taxon>Wansuia</taxon>
    </lineage>
</organism>
<name>A0A926IM71_9FIRM</name>
<dbReference type="Proteomes" id="UP000601522">
    <property type="component" value="Unassembled WGS sequence"/>
</dbReference>
<comment type="caution">
    <text evidence="1">The sequence shown here is derived from an EMBL/GenBank/DDBJ whole genome shotgun (WGS) entry which is preliminary data.</text>
</comment>
<dbReference type="SUPFAM" id="SSF160214">
    <property type="entry name" value="FlaG-like"/>
    <property type="match status" value="1"/>
</dbReference>
<proteinExistence type="predicted"/>
<protein>
    <submittedName>
        <fullName evidence="1">Flagellar protein FlaG</fullName>
    </submittedName>
</protein>
<keyword evidence="2" id="KW-1185">Reference proteome</keyword>
<dbReference type="PANTHER" id="PTHR37166:SF1">
    <property type="entry name" value="PROTEIN FLAG"/>
    <property type="match status" value="1"/>
</dbReference>
<dbReference type="PANTHER" id="PTHR37166">
    <property type="entry name" value="PROTEIN FLAG"/>
    <property type="match status" value="1"/>
</dbReference>